<dbReference type="EMBL" id="JAJJMB010005785">
    <property type="protein sequence ID" value="KAI3937337.1"/>
    <property type="molecule type" value="Genomic_DNA"/>
</dbReference>
<reference evidence="2" key="1">
    <citation type="submission" date="2022-04" db="EMBL/GenBank/DDBJ databases">
        <title>A functionally conserved STORR gene fusion in Papaver species that diverged 16.8 million years ago.</title>
        <authorList>
            <person name="Catania T."/>
        </authorList>
    </citation>
    <scope>NUCLEOTIDE SEQUENCE</scope>
    <source>
        <strain evidence="2">S-188037</strain>
    </source>
</reference>
<accession>A0AAD4T4D4</accession>
<dbReference type="GO" id="GO:0009536">
    <property type="term" value="C:plastid"/>
    <property type="evidence" value="ECO:0007669"/>
    <property type="project" value="TreeGrafter"/>
</dbReference>
<organism evidence="2 3">
    <name type="scientific">Papaver atlanticum</name>
    <dbReference type="NCBI Taxonomy" id="357466"/>
    <lineage>
        <taxon>Eukaryota</taxon>
        <taxon>Viridiplantae</taxon>
        <taxon>Streptophyta</taxon>
        <taxon>Embryophyta</taxon>
        <taxon>Tracheophyta</taxon>
        <taxon>Spermatophyta</taxon>
        <taxon>Magnoliopsida</taxon>
        <taxon>Ranunculales</taxon>
        <taxon>Papaveraceae</taxon>
        <taxon>Papaveroideae</taxon>
        <taxon>Papaver</taxon>
    </lineage>
</organism>
<dbReference type="PANTHER" id="PTHR33591">
    <property type="entry name" value="BETA-CAROTENE ISOMERASE D27"/>
    <property type="match status" value="1"/>
</dbReference>
<dbReference type="GO" id="GO:1901601">
    <property type="term" value="P:strigolactone biosynthetic process"/>
    <property type="evidence" value="ECO:0007669"/>
    <property type="project" value="TreeGrafter"/>
</dbReference>
<dbReference type="InterPro" id="IPR038938">
    <property type="entry name" value="D27-like"/>
</dbReference>
<dbReference type="Proteomes" id="UP001202328">
    <property type="component" value="Unassembled WGS sequence"/>
</dbReference>
<feature type="domain" description="Beta-carotene isomerase D27-like C-terminal" evidence="1">
    <location>
        <begin position="171"/>
        <end position="251"/>
    </location>
</feature>
<dbReference type="GO" id="GO:0005506">
    <property type="term" value="F:iron ion binding"/>
    <property type="evidence" value="ECO:0007669"/>
    <property type="project" value="InterPro"/>
</dbReference>
<evidence type="ECO:0000259" key="1">
    <source>
        <dbReference type="Pfam" id="PF13225"/>
    </source>
</evidence>
<protein>
    <recommendedName>
        <fullName evidence="1">Beta-carotene isomerase D27-like C-terminal domain-containing protein</fullName>
    </recommendedName>
</protein>
<proteinExistence type="predicted"/>
<sequence length="279" mass="31321">MEAQMILQSQRGSVTNFHSFTSLRSITNQKTTTRRQCSSMKIKSVLKRPSAATTASSISLIPDTIISSTSSSSTVYTDSWFDRIAIHYLSRCIQLITGMKNEKTGYEGLVEAAAALHRSSNGNIEHQQGLVLQALNKAFPKPIHSFVRNSIPQSQFKREFFAKFTTLFCVWLVGRSEIKESEVEGRKEKNVVHIKKCRFLEESKCVGMCVNLCKMPSQKFIKDSLGMPVNMVPNFEDMSCEMIFGQEPPAQANDPAFKQPCYKFLCKSKQKNTSGCSTL</sequence>
<dbReference type="GO" id="GO:0016859">
    <property type="term" value="F:cis-trans isomerase activity"/>
    <property type="evidence" value="ECO:0007669"/>
    <property type="project" value="TreeGrafter"/>
</dbReference>
<evidence type="ECO:0000313" key="2">
    <source>
        <dbReference type="EMBL" id="KAI3937337.1"/>
    </source>
</evidence>
<gene>
    <name evidence="2" type="ORF">MKW98_001908</name>
</gene>
<name>A0AAD4T4D4_9MAGN</name>
<dbReference type="AlphaFoldDB" id="A0AAD4T4D4"/>
<comment type="caution">
    <text evidence="2">The sequence shown here is derived from an EMBL/GenBank/DDBJ whole genome shotgun (WGS) entry which is preliminary data.</text>
</comment>
<dbReference type="InterPro" id="IPR025114">
    <property type="entry name" value="D27-like_C"/>
</dbReference>
<dbReference type="Pfam" id="PF13225">
    <property type="entry name" value="D27-like_C"/>
    <property type="match status" value="1"/>
</dbReference>
<dbReference type="PANTHER" id="PTHR33591:SF1">
    <property type="entry name" value="BETA-CAROTENE ISOMERASE D27, CHLOROPLASTIC"/>
    <property type="match status" value="1"/>
</dbReference>
<evidence type="ECO:0000313" key="3">
    <source>
        <dbReference type="Proteomes" id="UP001202328"/>
    </source>
</evidence>
<keyword evidence="3" id="KW-1185">Reference proteome</keyword>